<reference evidence="2 3" key="1">
    <citation type="submission" date="2019-05" db="EMBL/GenBank/DDBJ databases">
        <title>Another draft genome of Portunus trituberculatus and its Hox gene families provides insights of decapod evolution.</title>
        <authorList>
            <person name="Jeong J.-H."/>
            <person name="Song I."/>
            <person name="Kim S."/>
            <person name="Choi T."/>
            <person name="Kim D."/>
            <person name="Ryu S."/>
            <person name="Kim W."/>
        </authorList>
    </citation>
    <scope>NUCLEOTIDE SEQUENCE [LARGE SCALE GENOMIC DNA]</scope>
    <source>
        <tissue evidence="2">Muscle</tissue>
    </source>
</reference>
<sequence length="113" mass="12458">MHGVPILAGGCSSDASTPHAQHSEQRQCVRSVYPLYLLQAGWRGTERHGSGTRRSLQARQQEGRGRGRLRVTSRHSLQAFLGRLRYCHAASVSHVSCGASDSLLPVQVRRVWA</sequence>
<evidence type="ECO:0000256" key="1">
    <source>
        <dbReference type="SAM" id="MobiDB-lite"/>
    </source>
</evidence>
<dbReference type="EMBL" id="VSRR010133226">
    <property type="protein sequence ID" value="MPD02812.1"/>
    <property type="molecule type" value="Genomic_DNA"/>
</dbReference>
<accession>A0A5B7JXS3</accession>
<gene>
    <name evidence="2" type="ORF">E2C01_098417</name>
</gene>
<protein>
    <submittedName>
        <fullName evidence="2">Uncharacterized protein</fullName>
    </submittedName>
</protein>
<evidence type="ECO:0000313" key="3">
    <source>
        <dbReference type="Proteomes" id="UP000324222"/>
    </source>
</evidence>
<evidence type="ECO:0000313" key="2">
    <source>
        <dbReference type="EMBL" id="MPD02812.1"/>
    </source>
</evidence>
<feature type="region of interest" description="Disordered" evidence="1">
    <location>
        <begin position="45"/>
        <end position="69"/>
    </location>
</feature>
<organism evidence="2 3">
    <name type="scientific">Portunus trituberculatus</name>
    <name type="common">Swimming crab</name>
    <name type="synonym">Neptunus trituberculatus</name>
    <dbReference type="NCBI Taxonomy" id="210409"/>
    <lineage>
        <taxon>Eukaryota</taxon>
        <taxon>Metazoa</taxon>
        <taxon>Ecdysozoa</taxon>
        <taxon>Arthropoda</taxon>
        <taxon>Crustacea</taxon>
        <taxon>Multicrustacea</taxon>
        <taxon>Malacostraca</taxon>
        <taxon>Eumalacostraca</taxon>
        <taxon>Eucarida</taxon>
        <taxon>Decapoda</taxon>
        <taxon>Pleocyemata</taxon>
        <taxon>Brachyura</taxon>
        <taxon>Eubrachyura</taxon>
        <taxon>Portunoidea</taxon>
        <taxon>Portunidae</taxon>
        <taxon>Portuninae</taxon>
        <taxon>Portunus</taxon>
    </lineage>
</organism>
<proteinExistence type="predicted"/>
<keyword evidence="3" id="KW-1185">Reference proteome</keyword>
<comment type="caution">
    <text evidence="2">The sequence shown here is derived from an EMBL/GenBank/DDBJ whole genome shotgun (WGS) entry which is preliminary data.</text>
</comment>
<name>A0A5B7JXS3_PORTR</name>
<dbReference type="AlphaFoldDB" id="A0A5B7JXS3"/>
<dbReference type="Proteomes" id="UP000324222">
    <property type="component" value="Unassembled WGS sequence"/>
</dbReference>